<dbReference type="GO" id="GO:0016740">
    <property type="term" value="F:transferase activity"/>
    <property type="evidence" value="ECO:0007669"/>
    <property type="project" value="UniProtKB-KW"/>
</dbReference>
<dbReference type="AlphaFoldDB" id="A0A8I0WSN1"/>
<dbReference type="InterPro" id="IPR002654">
    <property type="entry name" value="Glyco_trans_25"/>
</dbReference>
<name>A0A8I0WSN1_9GAMM</name>
<gene>
    <name evidence="2" type="ORF">I4901_07165</name>
</gene>
<feature type="domain" description="Glycosyl transferase family 25" evidence="1">
    <location>
        <begin position="4"/>
        <end position="182"/>
    </location>
</feature>
<comment type="caution">
    <text evidence="2">The sequence shown here is derived from an EMBL/GenBank/DDBJ whole genome shotgun (WGS) entry which is preliminary data.</text>
</comment>
<reference evidence="2" key="1">
    <citation type="submission" date="2020-11" db="EMBL/GenBank/DDBJ databases">
        <title>Enhanced detection system for hospital associated transmission using whole genome sequencing surveillance.</title>
        <authorList>
            <person name="Harrison L.H."/>
            <person name="Van Tyne D."/>
            <person name="Marsh J.W."/>
            <person name="Griffith M.P."/>
            <person name="Snyder D.J."/>
            <person name="Cooper V.S."/>
            <person name="Mustapha M."/>
        </authorList>
    </citation>
    <scope>NUCLEOTIDE SEQUENCE</scope>
    <source>
        <strain evidence="2">PR00070</strain>
    </source>
</reference>
<dbReference type="Proteomes" id="UP000612266">
    <property type="component" value="Unassembled WGS sequence"/>
</dbReference>
<protein>
    <submittedName>
        <fullName evidence="2">Glycosyltransferase family 25 protein</fullName>
    </submittedName>
</protein>
<dbReference type="CDD" id="cd06532">
    <property type="entry name" value="Glyco_transf_25"/>
    <property type="match status" value="1"/>
</dbReference>
<evidence type="ECO:0000259" key="1">
    <source>
        <dbReference type="Pfam" id="PF01755"/>
    </source>
</evidence>
<accession>A0A8I0WSN1</accession>
<evidence type="ECO:0000313" key="2">
    <source>
        <dbReference type="EMBL" id="MBG2914142.1"/>
    </source>
</evidence>
<sequence>MSKIPIYVVSIKDSSRKKSIEQELKNYSFTYIDAVVGADKNKDYINDINNQEWVKKRYKRKLSPGEIGCALSHIKIYQKMIENDIEWAIIFEDDISIRENIKSLLTIGRNLLNKNTLYILGAQQHLDSEKMIITLKRKNLKIDENIIFYDTFLSSKYIYRTAAYLIHKDVAEKILNFTNQKFCIADDWHIFHKYKIFNKIYISDLVYHPDPKNNQSTIEKERNNSLKKQKIIKSILSLCKVKLRLILKKSMGKFYDKL</sequence>
<dbReference type="Pfam" id="PF01755">
    <property type="entry name" value="Glyco_transf_25"/>
    <property type="match status" value="1"/>
</dbReference>
<proteinExistence type="predicted"/>
<organism evidence="2 3">
    <name type="scientific">Proteus terrae subsp. cibarius</name>
    <dbReference type="NCBI Taxonomy" id="626774"/>
    <lineage>
        <taxon>Bacteria</taxon>
        <taxon>Pseudomonadati</taxon>
        <taxon>Pseudomonadota</taxon>
        <taxon>Gammaproteobacteria</taxon>
        <taxon>Enterobacterales</taxon>
        <taxon>Morganellaceae</taxon>
        <taxon>Proteus</taxon>
    </lineage>
</organism>
<keyword evidence="2" id="KW-0808">Transferase</keyword>
<dbReference type="RefSeq" id="WP_196563668.1">
    <property type="nucleotide sequence ID" value="NZ_JADSJR010000007.1"/>
</dbReference>
<evidence type="ECO:0000313" key="3">
    <source>
        <dbReference type="Proteomes" id="UP000612266"/>
    </source>
</evidence>
<dbReference type="EMBL" id="JADSJR010000007">
    <property type="protein sequence ID" value="MBG2914142.1"/>
    <property type="molecule type" value="Genomic_DNA"/>
</dbReference>